<evidence type="ECO:0000313" key="5">
    <source>
        <dbReference type="EMBL" id="EWS79994.1"/>
    </source>
</evidence>
<dbReference type="EMBL" id="JDYK01000021">
    <property type="protein sequence ID" value="EWS79994.1"/>
    <property type="molecule type" value="Genomic_DNA"/>
</dbReference>
<keyword evidence="2" id="KW-1133">Transmembrane helix</keyword>
<feature type="compositionally biased region" description="Low complexity" evidence="1">
    <location>
        <begin position="92"/>
        <end position="127"/>
    </location>
</feature>
<dbReference type="Pfam" id="PF01757">
    <property type="entry name" value="Acyl_transf_3"/>
    <property type="match status" value="1"/>
</dbReference>
<dbReference type="eggNOG" id="COG1835">
    <property type="taxonomic scope" value="Bacteria"/>
</dbReference>
<dbReference type="InterPro" id="IPR043968">
    <property type="entry name" value="SGNH"/>
</dbReference>
<feature type="region of interest" description="Disordered" evidence="1">
    <location>
        <begin position="1"/>
        <end position="163"/>
    </location>
</feature>
<sequence>MLARPGARAPGDDKEKDIDHDGPAPPASAGPSRGRRRGTPLSEQEELARLRAAGDAAPTSPGSTPSDPSTPQQPVPAGAAPGRRAHGRRRAAAPGAEPETGPGVPVASAAAAEPAPAPAPAAATVPAPASPAPPPEKPAPAPERSEPAPEAPAPAPAAPDAQRRALSPLSPFRPELQGLRAVAILMVVCYHIWFGRVSGGVDIFLLISAFLLTGSFARKLETGRPLQVPSYWIHAFKRLLPPSALVILATLAGIFFLLPQTRWSGLLTEALAAGTSWENWLLALQSVDYYAADHSTASPFQHFWSLSIQGQVFLLWPLLFALAALAAKILRARPRTVMLVLFAAITIASFAWSVHLTATDQTFAYFDTRTRLWEFSLGSVIALVLPSIEQRLRYRQADGAQGFAALRAAAGWIGLALILSAGWVIDVEGAFPGYVALWPLLAAALVIIAGPTGTRWGADRLLSSRPLQWLGDISYALYLVHWPLLVFTLVATGTGHAGPLLGTGLVTASILLAWLVTIAVDRPIRTSRRLRERWWRGALVVLTSLTLIIGPSVGWARVLDQQQERFAAQAAPADNPGARVLAEGYVAAGDPDAPVVPALGARTSDWASDEMTGWCDEEPGMDIGGLAHLDCAHLVAPEEPTRRVVAVGNSHTDQWMAALIPIAQRQDWDLVIVRRPACFFTSAQDNPAADCDAWLGQAEAFIARHDPDAVLIQSTFTTRDGTQEVIREGTEAQVSRWTEGGATVLGIRDNPRFATSHEECELSTKAESCSFEHVAATTPDPTAGWEESHPGYAAIDMNDVICPEGRCPSIIGNVYVYLDDNHITATYARSAAPQLEDRLLQAFDRSAARRADTAPGEAS</sequence>
<evidence type="ECO:0000313" key="6">
    <source>
        <dbReference type="Proteomes" id="UP000023067"/>
    </source>
</evidence>
<dbReference type="AlphaFoldDB" id="Z9JP79"/>
<feature type="transmembrane region" description="Helical" evidence="2">
    <location>
        <begin position="337"/>
        <end position="355"/>
    </location>
</feature>
<keyword evidence="6" id="KW-1185">Reference proteome</keyword>
<protein>
    <submittedName>
        <fullName evidence="5">Acyltransferase</fullName>
    </submittedName>
</protein>
<feature type="compositionally biased region" description="Low complexity" evidence="1">
    <location>
        <begin position="58"/>
        <end position="82"/>
    </location>
</feature>
<comment type="caution">
    <text evidence="5">The sequence shown here is derived from an EMBL/GenBank/DDBJ whole genome shotgun (WGS) entry which is preliminary data.</text>
</comment>
<feature type="transmembrane region" description="Helical" evidence="2">
    <location>
        <begin position="500"/>
        <end position="522"/>
    </location>
</feature>
<dbReference type="InterPro" id="IPR050879">
    <property type="entry name" value="Acyltransferase_3"/>
</dbReference>
<proteinExistence type="predicted"/>
<reference evidence="5 6" key="1">
    <citation type="submission" date="2014-02" db="EMBL/GenBank/DDBJ databases">
        <title>Genome sequence of Brachybacterium phenoliresistens strain W13A50.</title>
        <authorList>
            <person name="Wang X."/>
        </authorList>
    </citation>
    <scope>NUCLEOTIDE SEQUENCE [LARGE SCALE GENOMIC DNA]</scope>
    <source>
        <strain evidence="5 6">W13A50</strain>
    </source>
</reference>
<feature type="domain" description="SGNH" evidence="4">
    <location>
        <begin position="631"/>
        <end position="836"/>
    </location>
</feature>
<feature type="transmembrane region" description="Helical" evidence="2">
    <location>
        <begin position="313"/>
        <end position="330"/>
    </location>
</feature>
<dbReference type="PANTHER" id="PTHR23028:SF53">
    <property type="entry name" value="ACYL_TRANSF_3 DOMAIN-CONTAINING PROTEIN"/>
    <property type="match status" value="1"/>
</dbReference>
<keyword evidence="5" id="KW-0808">Transferase</keyword>
<dbReference type="PANTHER" id="PTHR23028">
    <property type="entry name" value="ACETYLTRANSFERASE"/>
    <property type="match status" value="1"/>
</dbReference>
<feature type="domain" description="Acyltransferase 3" evidence="3">
    <location>
        <begin position="175"/>
        <end position="517"/>
    </location>
</feature>
<evidence type="ECO:0000256" key="2">
    <source>
        <dbReference type="SAM" id="Phobius"/>
    </source>
</evidence>
<organism evidence="5 6">
    <name type="scientific">Brachybacterium phenoliresistens</name>
    <dbReference type="NCBI Taxonomy" id="396014"/>
    <lineage>
        <taxon>Bacteria</taxon>
        <taxon>Bacillati</taxon>
        <taxon>Actinomycetota</taxon>
        <taxon>Actinomycetes</taxon>
        <taxon>Micrococcales</taxon>
        <taxon>Dermabacteraceae</taxon>
        <taxon>Brachybacterium</taxon>
    </lineage>
</organism>
<evidence type="ECO:0000259" key="3">
    <source>
        <dbReference type="Pfam" id="PF01757"/>
    </source>
</evidence>
<keyword evidence="2" id="KW-0812">Transmembrane</keyword>
<feature type="transmembrane region" description="Helical" evidence="2">
    <location>
        <begin position="375"/>
        <end position="392"/>
    </location>
</feature>
<feature type="transmembrane region" description="Helical" evidence="2">
    <location>
        <begin position="431"/>
        <end position="454"/>
    </location>
</feature>
<evidence type="ECO:0000256" key="1">
    <source>
        <dbReference type="SAM" id="MobiDB-lite"/>
    </source>
</evidence>
<evidence type="ECO:0000259" key="4">
    <source>
        <dbReference type="Pfam" id="PF19040"/>
    </source>
</evidence>
<dbReference type="PATRIC" id="fig|396014.3.peg.3234"/>
<dbReference type="RefSeq" id="WP_051487102.1">
    <property type="nucleotide sequence ID" value="NZ_KK070004.1"/>
</dbReference>
<feature type="transmembrane region" description="Helical" evidence="2">
    <location>
        <begin position="239"/>
        <end position="258"/>
    </location>
</feature>
<feature type="transmembrane region" description="Helical" evidence="2">
    <location>
        <begin position="534"/>
        <end position="556"/>
    </location>
</feature>
<dbReference type="GO" id="GO:0016747">
    <property type="term" value="F:acyltransferase activity, transferring groups other than amino-acyl groups"/>
    <property type="evidence" value="ECO:0007669"/>
    <property type="project" value="InterPro"/>
</dbReference>
<dbReference type="HOGENOM" id="CLU_005679_10_1_11"/>
<gene>
    <name evidence="5" type="ORF">BF93_08675</name>
</gene>
<keyword evidence="2" id="KW-0472">Membrane</keyword>
<dbReference type="GO" id="GO:0016020">
    <property type="term" value="C:membrane"/>
    <property type="evidence" value="ECO:0007669"/>
    <property type="project" value="TreeGrafter"/>
</dbReference>
<feature type="transmembrane region" description="Helical" evidence="2">
    <location>
        <begin position="475"/>
        <end position="494"/>
    </location>
</feature>
<keyword evidence="5" id="KW-0012">Acyltransferase</keyword>
<name>Z9JP79_9MICO</name>
<feature type="compositionally biased region" description="Pro residues" evidence="1">
    <location>
        <begin position="128"/>
        <end position="141"/>
    </location>
</feature>
<dbReference type="Proteomes" id="UP000023067">
    <property type="component" value="Unassembled WGS sequence"/>
</dbReference>
<dbReference type="InterPro" id="IPR002656">
    <property type="entry name" value="Acyl_transf_3_dom"/>
</dbReference>
<dbReference type="OrthoDB" id="3404679at2"/>
<accession>Z9JP79</accession>
<dbReference type="Pfam" id="PF19040">
    <property type="entry name" value="SGNH"/>
    <property type="match status" value="1"/>
</dbReference>
<feature type="compositionally biased region" description="Basic and acidic residues" evidence="1">
    <location>
        <begin position="10"/>
        <end position="22"/>
    </location>
</feature>
<feature type="transmembrane region" description="Helical" evidence="2">
    <location>
        <begin position="404"/>
        <end position="425"/>
    </location>
</feature>
<feature type="transmembrane region" description="Helical" evidence="2">
    <location>
        <begin position="200"/>
        <end position="218"/>
    </location>
</feature>
<dbReference type="STRING" id="396014.BF93_08675"/>
<dbReference type="GO" id="GO:0009103">
    <property type="term" value="P:lipopolysaccharide biosynthetic process"/>
    <property type="evidence" value="ECO:0007669"/>
    <property type="project" value="TreeGrafter"/>
</dbReference>